<accession>A0A6U5J8T7</accession>
<evidence type="ECO:0000313" key="3">
    <source>
        <dbReference type="EMBL" id="CAD8541942.1"/>
    </source>
</evidence>
<keyword evidence="1" id="KW-1133">Transmembrane helix</keyword>
<feature type="transmembrane region" description="Helical" evidence="1">
    <location>
        <begin position="80"/>
        <end position="99"/>
    </location>
</feature>
<reference evidence="3" key="1">
    <citation type="submission" date="2021-01" db="EMBL/GenBank/DDBJ databases">
        <authorList>
            <person name="Corre E."/>
            <person name="Pelletier E."/>
            <person name="Niang G."/>
            <person name="Scheremetjew M."/>
            <person name="Finn R."/>
            <person name="Kale V."/>
            <person name="Holt S."/>
            <person name="Cochrane G."/>
            <person name="Meng A."/>
            <person name="Brown T."/>
            <person name="Cohen L."/>
        </authorList>
    </citation>
    <scope>NUCLEOTIDE SEQUENCE</scope>
    <source>
        <strain evidence="3">RCC1130</strain>
    </source>
</reference>
<feature type="transmembrane region" description="Helical" evidence="1">
    <location>
        <begin position="31"/>
        <end position="52"/>
    </location>
</feature>
<keyword evidence="1" id="KW-0472">Membrane</keyword>
<feature type="transmembrane region" description="Helical" evidence="1">
    <location>
        <begin position="142"/>
        <end position="172"/>
    </location>
</feature>
<gene>
    <name evidence="2" type="ORF">CLEP1334_LOCUS17227</name>
    <name evidence="3" type="ORF">CLEP1334_LOCUS17228</name>
</gene>
<dbReference type="EMBL" id="HBER01034169">
    <property type="protein sequence ID" value="CAD8541942.1"/>
    <property type="molecule type" value="Transcribed_RNA"/>
</dbReference>
<evidence type="ECO:0000256" key="1">
    <source>
        <dbReference type="SAM" id="Phobius"/>
    </source>
</evidence>
<name>A0A6U5J8T7_9EUKA</name>
<keyword evidence="1" id="KW-0812">Transmembrane</keyword>
<protein>
    <submittedName>
        <fullName evidence="3">Uncharacterized protein</fullName>
    </submittedName>
</protein>
<proteinExistence type="predicted"/>
<dbReference type="EMBL" id="HBER01034168">
    <property type="protein sequence ID" value="CAD8541941.1"/>
    <property type="molecule type" value="Transcribed_RNA"/>
</dbReference>
<dbReference type="AlphaFoldDB" id="A0A6U5J8T7"/>
<feature type="transmembrane region" description="Helical" evidence="1">
    <location>
        <begin position="226"/>
        <end position="252"/>
    </location>
</feature>
<organism evidence="3">
    <name type="scientific">Calcidiscus leptoporus</name>
    <dbReference type="NCBI Taxonomy" id="127549"/>
    <lineage>
        <taxon>Eukaryota</taxon>
        <taxon>Haptista</taxon>
        <taxon>Haptophyta</taxon>
        <taxon>Prymnesiophyceae</taxon>
        <taxon>Coccolithales</taxon>
        <taxon>Calcidiscaceae</taxon>
        <taxon>Calcidiscus</taxon>
    </lineage>
</organism>
<sequence>MAVRFHRDEAPRWCYGRYSGEWCERMNVVPFWAPLGYACFLSGYCILTSLASKTKAFLDALKEAASTEPGQDVFAGARELVEWMILPLSVTLVLGALMLERYTVYKLIMHAELEHCCPRCVSAFYKANPSRAAETASYCVKAYLYVLVWMAWSLFVVNAIALLFLELFVLIFTLVSSICNAKMLLPNGGVLLLQQLINAISTTTGIAEGLDAQVLCAGAGSSVPDLAWGLATGCVLSLLGQVMLLVSFVTVWECHVRFAKNAAREGVEACVVKEIAEEPDESTVDVTTRT</sequence>
<evidence type="ECO:0000313" key="2">
    <source>
        <dbReference type="EMBL" id="CAD8541941.1"/>
    </source>
</evidence>